<feature type="chain" id="PRO_5047383023" evidence="7">
    <location>
        <begin position="24"/>
        <end position="926"/>
    </location>
</feature>
<evidence type="ECO:0000313" key="8">
    <source>
        <dbReference type="EMBL" id="MFC7322423.1"/>
    </source>
</evidence>
<name>A0ABW2K6G9_9BACI</name>
<dbReference type="InterPro" id="IPR043138">
    <property type="entry name" value="GGT_lsub"/>
</dbReference>
<protein>
    <submittedName>
        <fullName evidence="8">Gamma-glutamyltransferase</fullName>
        <ecNumber evidence="8">2.3.2.2</ecNumber>
    </submittedName>
</protein>
<reference evidence="9" key="1">
    <citation type="journal article" date="2019" name="Int. J. Syst. Evol. Microbiol.">
        <title>The Global Catalogue of Microorganisms (GCM) 10K type strain sequencing project: providing services to taxonomists for standard genome sequencing and annotation.</title>
        <authorList>
            <consortium name="The Broad Institute Genomics Platform"/>
            <consortium name="The Broad Institute Genome Sequencing Center for Infectious Disease"/>
            <person name="Wu L."/>
            <person name="Ma J."/>
        </authorList>
    </citation>
    <scope>NUCLEOTIDE SEQUENCE [LARGE SCALE GENOMIC DNA]</scope>
    <source>
        <strain evidence="9">CCUG 73951</strain>
    </source>
</reference>
<keyword evidence="9" id="KW-1185">Reference proteome</keyword>
<keyword evidence="4" id="KW-0865">Zymogen</keyword>
<keyword evidence="2 8" id="KW-0808">Transferase</keyword>
<comment type="caution">
    <text evidence="8">The sequence shown here is derived from an EMBL/GenBank/DDBJ whole genome shotgun (WGS) entry which is preliminary data.</text>
</comment>
<dbReference type="PANTHER" id="PTHR43199">
    <property type="entry name" value="GLUTATHIONE HYDROLASE"/>
    <property type="match status" value="1"/>
</dbReference>
<dbReference type="EC" id="2.3.2.2" evidence="8"/>
<dbReference type="InterPro" id="IPR043137">
    <property type="entry name" value="GGT_ssub_C"/>
</dbReference>
<dbReference type="GO" id="GO:0103068">
    <property type="term" value="F:leukotriene C4 gamma-glutamyl transferase activity"/>
    <property type="evidence" value="ECO:0007669"/>
    <property type="project" value="UniProtKB-EC"/>
</dbReference>
<evidence type="ECO:0000256" key="4">
    <source>
        <dbReference type="ARBA" id="ARBA00023145"/>
    </source>
</evidence>
<dbReference type="RefSeq" id="WP_289214815.1">
    <property type="nucleotide sequence ID" value="NZ_JAPVRC010000002.1"/>
</dbReference>
<keyword evidence="5" id="KW-0175">Coiled coil</keyword>
<dbReference type="EMBL" id="JBHTBY010000017">
    <property type="protein sequence ID" value="MFC7322423.1"/>
    <property type="molecule type" value="Genomic_DNA"/>
</dbReference>
<evidence type="ECO:0000256" key="5">
    <source>
        <dbReference type="SAM" id="Coils"/>
    </source>
</evidence>
<dbReference type="Gene3D" id="3.60.20.40">
    <property type="match status" value="1"/>
</dbReference>
<evidence type="ECO:0000256" key="7">
    <source>
        <dbReference type="SAM" id="SignalP"/>
    </source>
</evidence>
<feature type="region of interest" description="Disordered" evidence="6">
    <location>
        <begin position="869"/>
        <end position="926"/>
    </location>
</feature>
<dbReference type="Pfam" id="PF01019">
    <property type="entry name" value="G_glu_transpept"/>
    <property type="match status" value="2"/>
</dbReference>
<evidence type="ECO:0000256" key="2">
    <source>
        <dbReference type="ARBA" id="ARBA00022679"/>
    </source>
</evidence>
<dbReference type="Proteomes" id="UP001596494">
    <property type="component" value="Unassembled WGS sequence"/>
</dbReference>
<evidence type="ECO:0000256" key="3">
    <source>
        <dbReference type="ARBA" id="ARBA00022801"/>
    </source>
</evidence>
<sequence>MKYKKWISSSAAILMLSSAFVLPGHGQASGMKEQDSSVTGYGGAVASEDPDASNAGMQILKQGGNAVDAAIAVAAAQGVTRPFSGGIGGGGMMLIHMEDEEKPVAIDSRSISPQAFDETAYTDEETGLIAPSAQRISSGAAFSIPGTVKNWEEALDSYGTMSLEEVLAPAIEVAEEGFEVDANFVREVEENVERFRLFNSTRELFLDEEGNPPEPGDILKNQDLANTYRSIAEGGSSAFYEGKIAGEIIETINQPPLVENPDFSDVSSLWRDETIIEGNITPQDLADYETRTYDATHSEYKKYDIYGVPPSSSGGITIGETFNILDQYKISKMSKTQAYHYFMEATRLAIADRREYIGDPEKAYVPTQGLLSKGFAQERNQQIKDDRAAHGQIAPGNPWPYEKNPNLKPDKPVQETDFSYDFNGNDGEIWSKEKFHRLDTGPLSSPDDASLVLENNTGKLSLNQKKEGRGSAYGRATANMDTFKNPELKMSFRASNVGNDQRLRIWLQGDVWRSGSSIPENGYGLEINTETEEAVLLRSKDSRFSTLKRLDFPLTTEWHNVRFVEEDNNLKVGIWEEGEEEPDEWLAVHPLSEEDQLSYSEGKLLLSGINFESNSDIDFFMDNIHVQEWENKEEPAEPAEANIQMFNSSPNPSTTIEEEEEIIKEEQKRLEDQTEQKLEADESTIHASVSDRDGNIASYTTTIVSIGGNGMVVPDHGFLLNNALYGRTPSEDPSHPNYPRPGMRSLSSMSPTLVMEKGKPVLTLGAPGSDTILTTVSQIMMSHLDFNMSLPEAFAEPRVSQRNNFDSRADYEVNYWNEEFENMKDEWEEIGHRFSPATAVQGIGAATGIEFHKNGKVTPTAEAIRRGGGSAIVESDKPIKGGNKPVNGPPDDVPGKGRDGKPGQGPPDETPGNGSPDDVRAKNNSK</sequence>
<keyword evidence="3" id="KW-0378">Hydrolase</keyword>
<evidence type="ECO:0000256" key="6">
    <source>
        <dbReference type="SAM" id="MobiDB-lite"/>
    </source>
</evidence>
<organism evidence="8 9">
    <name type="scientific">Halobacillus campisalis</name>
    <dbReference type="NCBI Taxonomy" id="435909"/>
    <lineage>
        <taxon>Bacteria</taxon>
        <taxon>Bacillati</taxon>
        <taxon>Bacillota</taxon>
        <taxon>Bacilli</taxon>
        <taxon>Bacillales</taxon>
        <taxon>Bacillaceae</taxon>
        <taxon>Halobacillus</taxon>
    </lineage>
</organism>
<feature type="compositionally biased region" description="Basic and acidic residues" evidence="6">
    <location>
        <begin position="917"/>
        <end position="926"/>
    </location>
</feature>
<keyword evidence="7" id="KW-0732">Signal</keyword>
<dbReference type="InterPro" id="IPR029055">
    <property type="entry name" value="Ntn_hydrolases_N"/>
</dbReference>
<proteinExistence type="inferred from homology"/>
<comment type="similarity">
    <text evidence="1">Belongs to the gamma-glutamyltransferase family.</text>
</comment>
<keyword evidence="8" id="KW-0012">Acyltransferase</keyword>
<evidence type="ECO:0000256" key="1">
    <source>
        <dbReference type="ARBA" id="ARBA00009381"/>
    </source>
</evidence>
<dbReference type="SUPFAM" id="SSF56235">
    <property type="entry name" value="N-terminal nucleophile aminohydrolases (Ntn hydrolases)"/>
    <property type="match status" value="2"/>
</dbReference>
<feature type="coiled-coil region" evidence="5">
    <location>
        <begin position="653"/>
        <end position="684"/>
    </location>
</feature>
<feature type="signal peptide" evidence="7">
    <location>
        <begin position="1"/>
        <end position="23"/>
    </location>
</feature>
<dbReference type="Gene3D" id="1.10.246.130">
    <property type="match status" value="1"/>
</dbReference>
<dbReference type="InterPro" id="IPR051792">
    <property type="entry name" value="GGT_bact"/>
</dbReference>
<evidence type="ECO:0000313" key="9">
    <source>
        <dbReference type="Proteomes" id="UP001596494"/>
    </source>
</evidence>
<gene>
    <name evidence="8" type="ORF">ACFQMN_16280</name>
</gene>
<accession>A0ABW2K6G9</accession>
<dbReference type="PRINTS" id="PR01210">
    <property type="entry name" value="GGTRANSPTASE"/>
</dbReference>
<dbReference type="PANTHER" id="PTHR43199:SF1">
    <property type="entry name" value="GLUTATHIONE HYDROLASE PROENZYME"/>
    <property type="match status" value="1"/>
</dbReference>